<dbReference type="InterPro" id="IPR003593">
    <property type="entry name" value="AAA+_ATPase"/>
</dbReference>
<dbReference type="InterPro" id="IPR027417">
    <property type="entry name" value="P-loop_NTPase"/>
</dbReference>
<evidence type="ECO:0000256" key="2">
    <source>
        <dbReference type="ARBA" id="ARBA00009726"/>
    </source>
</evidence>
<dbReference type="Gene3D" id="3.40.50.300">
    <property type="entry name" value="P-loop containing nucleotide triphosphate hydrolases"/>
    <property type="match status" value="2"/>
</dbReference>
<comment type="similarity">
    <text evidence="2">Belongs to the ABC transporter superfamily. ABCC family. Conjugate transporter (TC 3.A.1.208) subfamily.</text>
</comment>
<feature type="domain" description="ABC transporter" evidence="10">
    <location>
        <begin position="1172"/>
        <end position="1415"/>
    </location>
</feature>
<dbReference type="PROSITE" id="PS50893">
    <property type="entry name" value="ABC_TRANSPORTER_2"/>
    <property type="match status" value="2"/>
</dbReference>
<keyword evidence="5" id="KW-0547">Nucleotide-binding</keyword>
<evidence type="ECO:0000256" key="8">
    <source>
        <dbReference type="ARBA" id="ARBA00023136"/>
    </source>
</evidence>
<dbReference type="GeneID" id="6995794"/>
<evidence type="ECO:0000259" key="11">
    <source>
        <dbReference type="PROSITE" id="PS50929"/>
    </source>
</evidence>
<reference evidence="12" key="1">
    <citation type="submission" date="2008-06" db="EMBL/GenBank/DDBJ databases">
        <authorList>
            <person name="Lorenzi H."/>
            <person name="Inman J."/>
            <person name="Miller J."/>
            <person name="Schobel S."/>
            <person name="Amedeo P."/>
            <person name="Caler E.V."/>
            <person name="da Silva J."/>
        </authorList>
    </citation>
    <scope>NUCLEOTIDE SEQUENCE [LARGE SCALE GENOMIC DNA]</scope>
    <source>
        <strain evidence="12">RN66</strain>
    </source>
</reference>
<evidence type="ECO:0000256" key="1">
    <source>
        <dbReference type="ARBA" id="ARBA00004141"/>
    </source>
</evidence>
<dbReference type="PROSITE" id="PS50929">
    <property type="entry name" value="ABC_TM1F"/>
    <property type="match status" value="1"/>
</dbReference>
<dbReference type="InterPro" id="IPR025662">
    <property type="entry name" value="Sigma_54_int_dom_ATP-bd_1"/>
</dbReference>
<dbReference type="GO" id="GO:0016887">
    <property type="term" value="F:ATP hydrolysis activity"/>
    <property type="evidence" value="ECO:0007669"/>
    <property type="project" value="InterPro"/>
</dbReference>
<feature type="transmembrane region" description="Helical" evidence="9">
    <location>
        <begin position="237"/>
        <end position="257"/>
    </location>
</feature>
<evidence type="ECO:0000313" key="13">
    <source>
        <dbReference type="Proteomes" id="UP000001460"/>
    </source>
</evidence>
<dbReference type="InterPro" id="IPR003439">
    <property type="entry name" value="ABC_transporter-like_ATP-bd"/>
</dbReference>
<feature type="transmembrane region" description="Helical" evidence="9">
    <location>
        <begin position="836"/>
        <end position="864"/>
    </location>
</feature>
<feature type="transmembrane region" description="Helical" evidence="9">
    <location>
        <begin position="1030"/>
        <end position="1051"/>
    </location>
</feature>
<evidence type="ECO:0000256" key="6">
    <source>
        <dbReference type="ARBA" id="ARBA00022840"/>
    </source>
</evidence>
<dbReference type="PANTHER" id="PTHR24223:SF456">
    <property type="entry name" value="MULTIDRUG RESISTANCE-ASSOCIATED PROTEIN LETHAL(2)03659"/>
    <property type="match status" value="1"/>
</dbReference>
<protein>
    <submittedName>
        <fullName evidence="12">ABC transporter family protein</fullName>
    </submittedName>
</protein>
<evidence type="ECO:0000256" key="5">
    <source>
        <dbReference type="ARBA" id="ARBA00022741"/>
    </source>
</evidence>
<dbReference type="PANTHER" id="PTHR24223">
    <property type="entry name" value="ATP-BINDING CASSETTE SUB-FAMILY C"/>
    <property type="match status" value="1"/>
</dbReference>
<evidence type="ECO:0000256" key="9">
    <source>
        <dbReference type="SAM" id="Phobius"/>
    </source>
</evidence>
<feature type="transmembrane region" description="Helical" evidence="9">
    <location>
        <begin position="204"/>
        <end position="225"/>
    </location>
</feature>
<dbReference type="SMART" id="SM00382">
    <property type="entry name" value="AAA"/>
    <property type="match status" value="2"/>
</dbReference>
<evidence type="ECO:0000259" key="10">
    <source>
        <dbReference type="PROSITE" id="PS50893"/>
    </source>
</evidence>
<keyword evidence="6" id="KW-0067">ATP-binding</keyword>
<feature type="transmembrane region" description="Helical" evidence="9">
    <location>
        <begin position="85"/>
        <end position="107"/>
    </location>
</feature>
<dbReference type="GO" id="GO:0016020">
    <property type="term" value="C:membrane"/>
    <property type="evidence" value="ECO:0007669"/>
    <property type="project" value="UniProtKB-SubCell"/>
</dbReference>
<keyword evidence="13" id="KW-1185">Reference proteome</keyword>
<dbReference type="eggNOG" id="KOG0054">
    <property type="taxonomic scope" value="Eukaryota"/>
</dbReference>
<dbReference type="SUPFAM" id="SSF90123">
    <property type="entry name" value="ABC transporter transmembrane region"/>
    <property type="match status" value="1"/>
</dbReference>
<comment type="subcellular location">
    <subcellularLocation>
        <location evidence="1">Membrane</location>
        <topology evidence="1">Multi-pass membrane protein</topology>
    </subcellularLocation>
</comment>
<dbReference type="VEuPathDB" id="CryptoDB:CMU_010010"/>
<feature type="transmembrane region" description="Helical" evidence="9">
    <location>
        <begin position="1063"/>
        <end position="1084"/>
    </location>
</feature>
<dbReference type="InterPro" id="IPR050173">
    <property type="entry name" value="ABC_transporter_C-like"/>
</dbReference>
<feature type="transmembrane region" description="Helical" evidence="9">
    <location>
        <begin position="930"/>
        <end position="952"/>
    </location>
</feature>
<keyword evidence="7 9" id="KW-1133">Transmembrane helix</keyword>
<dbReference type="Proteomes" id="UP000001460">
    <property type="component" value="Unassembled WGS sequence"/>
</dbReference>
<dbReference type="GO" id="GO:0140359">
    <property type="term" value="F:ABC-type transporter activity"/>
    <property type="evidence" value="ECO:0007669"/>
    <property type="project" value="InterPro"/>
</dbReference>
<dbReference type="OrthoDB" id="4865934at2759"/>
<dbReference type="PROSITE" id="PS00211">
    <property type="entry name" value="ABC_TRANSPORTER_1"/>
    <property type="match status" value="1"/>
</dbReference>
<keyword evidence="8 9" id="KW-0472">Membrane</keyword>
<name>B6AE68_CRYMR</name>
<keyword evidence="3" id="KW-0813">Transport</keyword>
<dbReference type="SUPFAM" id="SSF52540">
    <property type="entry name" value="P-loop containing nucleoside triphosphate hydrolases"/>
    <property type="match status" value="2"/>
</dbReference>
<dbReference type="EMBL" id="DS989729">
    <property type="protein sequence ID" value="EEA06509.1"/>
    <property type="molecule type" value="Genomic_DNA"/>
</dbReference>
<evidence type="ECO:0000256" key="4">
    <source>
        <dbReference type="ARBA" id="ARBA00022692"/>
    </source>
</evidence>
<dbReference type="OMA" id="FWESEIN"/>
<gene>
    <name evidence="12" type="ORF">CMU_010010</name>
</gene>
<dbReference type="PROSITE" id="PS00675">
    <property type="entry name" value="SIGMA54_INTERACT_1"/>
    <property type="match status" value="1"/>
</dbReference>
<dbReference type="Pfam" id="PF00005">
    <property type="entry name" value="ABC_tran"/>
    <property type="match status" value="2"/>
</dbReference>
<sequence length="1417" mass="161829">MKISRLTILTRINECISNYKSFLTFNWVKSYLDESNLISKKTLPSMNGLEWFEEEIERASNKLFMNINKSKRSIWIQLLLANKNTIILVIFLKILNLLISSIVSFLLSEYFRVSGSMKSIKLGCYAIFAYILKLITESQSRYYSANLGIIIESSLIKLAYHRILNIMGNDTIIRSNNSNCILPKDKNLNTLNIILADCASCPNFLTSLLDIFVLPIRVLFTWILLKQQVGSAATTAIFTFLLMFIFSFIFQILGVLMKAPFMKYRDRRLERSHEVLRQVSFVQLLDLNKIEYNKILELRRREAFYNGLRVVISQIGSFLDYHTESVTQLVLFLNYVYKIIPTSNNSNLSLKSFSPKGIAILQILYSMISIRGILSLLIDGFISMKRFQSFLNKTDNSQNKGNKYDSLSNTLSFESRSIYSIFNSLPYSHINEILVNVQNVSLFRDSVENFPPIINNINLKIYKGNKVFILGDSGSGKTTFIHAVLNTCRVTLTGNIFVYHLKYKLPIGYVSQNPWIPSGTIRSIIIFGVPYNARQYFRVIECCKLSTDFNQWADGDMKVIDEGGSTLSGGQKARICLARVLYSFLDCIEIWENNKGELKDYSGSEELSSLKFSAPLLFILDDIFSSLDPIISRDIFENLFGTNGLLKNSTVITTLDPEILSNSFKNILEGLNVTLNKDIDNNLNSDKNNSEYIFYKLENREFHKIYNIETIFNLNNKIIKNYSIKLEDKYSTDLISQSDTGILENSTNSCVPENLNLNTCNNLEIKSRSISSMVDKVSTKGYVSRSSYKWYLNNIGYIFTIIIFLLAILKSAITKFSDYLLSQYPQNPILLETHLFTYTIVSIVGLIVSGLLYIMEAFGGLYIAHKIHLKLLKSAFEGPTELFPLSNTLSRLGGDLLVVDTCIIKSIITVLLPGLEICTKLSIIIYKFPYFLLIAFIWIYYVLTPICLKFIVSYREYQRFVLSTSSTLCGYFSNTQAGSITISMLFKENYLMSKATKCMYDLAKLHLIQLGASQWAGFWLNIFLTPFGILLNISLLLIIKIYLVLIGYLIIQEDTDTLGSKSGLVLLCIMYSMTIAESISAFMYKFVQMEKEMCSVERIYNYICTKQNTRKFLKKLASNSSEQGQIPNYYYKYPEIEPLLEINDKFRDVPNKGLFINNITVFYTKKSENYELDQDNCTSLLSDLPILRITRNLTVYPGNIVGIIGRTGSGKSTLFNAIMGVAPFIQGHIYLDGKLLQKRNSKNIGILPQTSVIFKGTTIRSLLDPFEEYPDSSIWTALNICQLDVLIGNLTHGLDTVIVLESDCINRSRVTKEEYQFSSSQIKYLSFIRILLNCHKYKVILIDEPPLTVNFTVNSNIQISVGIESLIIQCFKHCSVLIITHNPKVLDSCNIIWLFKKKSLEVIPKKKDNYLEVWDKL</sequence>
<dbReference type="Gene3D" id="1.20.1560.10">
    <property type="entry name" value="ABC transporter type 1, transmembrane domain"/>
    <property type="match status" value="2"/>
</dbReference>
<dbReference type="InterPro" id="IPR011527">
    <property type="entry name" value="ABC1_TM_dom"/>
</dbReference>
<evidence type="ECO:0000256" key="3">
    <source>
        <dbReference type="ARBA" id="ARBA00022448"/>
    </source>
</evidence>
<dbReference type="STRING" id="441375.B6AE68"/>
<proteinExistence type="inferred from homology"/>
<feature type="domain" description="ABC transmembrane type-1" evidence="11">
    <location>
        <begin position="86"/>
        <end position="302"/>
    </location>
</feature>
<evidence type="ECO:0000313" key="12">
    <source>
        <dbReference type="EMBL" id="EEA06509.1"/>
    </source>
</evidence>
<dbReference type="GO" id="GO:0005524">
    <property type="term" value="F:ATP binding"/>
    <property type="evidence" value="ECO:0007669"/>
    <property type="project" value="UniProtKB-KW"/>
</dbReference>
<dbReference type="InterPro" id="IPR036640">
    <property type="entry name" value="ABC1_TM_sf"/>
</dbReference>
<feature type="domain" description="ABC transporter" evidence="10">
    <location>
        <begin position="435"/>
        <end position="697"/>
    </location>
</feature>
<organism evidence="12 13">
    <name type="scientific">Cryptosporidium muris (strain RN66)</name>
    <dbReference type="NCBI Taxonomy" id="441375"/>
    <lineage>
        <taxon>Eukaryota</taxon>
        <taxon>Sar</taxon>
        <taxon>Alveolata</taxon>
        <taxon>Apicomplexa</taxon>
        <taxon>Conoidasida</taxon>
        <taxon>Coccidia</taxon>
        <taxon>Eucoccidiorida</taxon>
        <taxon>Eimeriorina</taxon>
        <taxon>Cryptosporidiidae</taxon>
        <taxon>Cryptosporidium</taxon>
    </lineage>
</organism>
<dbReference type="InterPro" id="IPR017871">
    <property type="entry name" value="ABC_transporter-like_CS"/>
</dbReference>
<feature type="transmembrane region" description="Helical" evidence="9">
    <location>
        <begin position="795"/>
        <end position="816"/>
    </location>
</feature>
<evidence type="ECO:0000256" key="7">
    <source>
        <dbReference type="ARBA" id="ARBA00022989"/>
    </source>
</evidence>
<keyword evidence="4 9" id="KW-0812">Transmembrane</keyword>
<accession>B6AE68</accession>
<dbReference type="RefSeq" id="XP_002140858.1">
    <property type="nucleotide sequence ID" value="XM_002140822.1"/>
</dbReference>